<dbReference type="RefSeq" id="WP_272746423.1">
    <property type="nucleotide sequence ID" value="NZ_JAQQKX010000001.1"/>
</dbReference>
<accession>A0ABT5HPM3</accession>
<evidence type="ECO:0000313" key="6">
    <source>
        <dbReference type="Proteomes" id="UP001214854"/>
    </source>
</evidence>
<keyword evidence="2" id="KW-0520">NAD</keyword>
<comment type="caution">
    <text evidence="5">The sequence shown here is derived from an EMBL/GenBank/DDBJ whole genome shotgun (WGS) entry which is preliminary data.</text>
</comment>
<dbReference type="SUPFAM" id="SSF51735">
    <property type="entry name" value="NAD(P)-binding Rossmann-fold domains"/>
    <property type="match status" value="1"/>
</dbReference>
<evidence type="ECO:0000259" key="4">
    <source>
        <dbReference type="Pfam" id="PF14833"/>
    </source>
</evidence>
<dbReference type="InterPro" id="IPR036291">
    <property type="entry name" value="NAD(P)-bd_dom_sf"/>
</dbReference>
<dbReference type="Pfam" id="PF03446">
    <property type="entry name" value="NAD_binding_2"/>
    <property type="match status" value="1"/>
</dbReference>
<keyword evidence="1" id="KW-0560">Oxidoreductase</keyword>
<dbReference type="SUPFAM" id="SSF48179">
    <property type="entry name" value="6-phosphogluconate dehydrogenase C-terminal domain-like"/>
    <property type="match status" value="1"/>
</dbReference>
<organism evidence="5 6">
    <name type="scientific">Asticcacaulis aquaticus</name>
    <dbReference type="NCBI Taxonomy" id="2984212"/>
    <lineage>
        <taxon>Bacteria</taxon>
        <taxon>Pseudomonadati</taxon>
        <taxon>Pseudomonadota</taxon>
        <taxon>Alphaproteobacteria</taxon>
        <taxon>Caulobacterales</taxon>
        <taxon>Caulobacteraceae</taxon>
        <taxon>Asticcacaulis</taxon>
    </lineage>
</organism>
<sequence>MRIVFAGLGVMGAPMAGHLLRAGFEVVGYNRSVEKAAAWGAAHQAAFSADFEDAVVGAEALILCVGRDDDVRDLVTRAADRMAASSLIVDHTTTSARLAREMFALCASKHIHFCDAPVSGGQAGAVNGALSVMAGCEDTVFDRVTALTAPYTKSITRIGEAGAGQTAKMCNQIAIAGAVQGIAEALHFAKCAEIDPDLVLQAISQGAAGSWQMSNRWGTMNEGQYDFGFAVDWMRKDLGIALDEARTNGAHLSVAALVDQFYSEVQAMGGQRWDTSSLHARLEARRKPKI</sequence>
<dbReference type="InterPro" id="IPR013328">
    <property type="entry name" value="6PGD_dom2"/>
</dbReference>
<feature type="domain" description="3-hydroxyisobutyrate dehydrogenase-like NAD-binding" evidence="4">
    <location>
        <begin position="162"/>
        <end position="278"/>
    </location>
</feature>
<dbReference type="Pfam" id="PF14833">
    <property type="entry name" value="NAD_binding_11"/>
    <property type="match status" value="1"/>
</dbReference>
<dbReference type="InterPro" id="IPR029154">
    <property type="entry name" value="HIBADH-like_NADP-bd"/>
</dbReference>
<dbReference type="Gene3D" id="3.40.50.720">
    <property type="entry name" value="NAD(P)-binding Rossmann-like Domain"/>
    <property type="match status" value="1"/>
</dbReference>
<dbReference type="EMBL" id="JAQQKX010000001">
    <property type="protein sequence ID" value="MDC7681908.1"/>
    <property type="molecule type" value="Genomic_DNA"/>
</dbReference>
<dbReference type="PANTHER" id="PTHR43060:SF15">
    <property type="entry name" value="3-HYDROXYISOBUTYRATE DEHYDROGENASE-LIKE 1, MITOCHONDRIAL-RELATED"/>
    <property type="match status" value="1"/>
</dbReference>
<protein>
    <submittedName>
        <fullName evidence="5">NAD(P)-dependent oxidoreductase</fullName>
    </submittedName>
</protein>
<name>A0ABT5HPM3_9CAUL</name>
<dbReference type="InterPro" id="IPR006115">
    <property type="entry name" value="6PGDH_NADP-bd"/>
</dbReference>
<dbReference type="PIRSF" id="PIRSF000103">
    <property type="entry name" value="HIBADH"/>
    <property type="match status" value="1"/>
</dbReference>
<dbReference type="Gene3D" id="1.10.1040.10">
    <property type="entry name" value="N-(1-d-carboxylethyl)-l-norvaline Dehydrogenase, domain 2"/>
    <property type="match status" value="1"/>
</dbReference>
<feature type="domain" description="6-phosphogluconate dehydrogenase NADP-binding" evidence="3">
    <location>
        <begin position="3"/>
        <end position="159"/>
    </location>
</feature>
<dbReference type="InterPro" id="IPR015815">
    <property type="entry name" value="HIBADH-related"/>
</dbReference>
<proteinExistence type="predicted"/>
<gene>
    <name evidence="5" type="ORF">PQU92_01380</name>
</gene>
<evidence type="ECO:0000313" key="5">
    <source>
        <dbReference type="EMBL" id="MDC7681908.1"/>
    </source>
</evidence>
<dbReference type="Proteomes" id="UP001214854">
    <property type="component" value="Unassembled WGS sequence"/>
</dbReference>
<reference evidence="5 6" key="1">
    <citation type="submission" date="2023-01" db="EMBL/GenBank/DDBJ databases">
        <title>Novel species of the genus Asticcacaulis isolated from rivers.</title>
        <authorList>
            <person name="Lu H."/>
        </authorList>
    </citation>
    <scope>NUCLEOTIDE SEQUENCE [LARGE SCALE GENOMIC DNA]</scope>
    <source>
        <strain evidence="5 6">BYS171W</strain>
    </source>
</reference>
<keyword evidence="6" id="KW-1185">Reference proteome</keyword>
<evidence type="ECO:0000256" key="2">
    <source>
        <dbReference type="ARBA" id="ARBA00023027"/>
    </source>
</evidence>
<dbReference type="PANTHER" id="PTHR43060">
    <property type="entry name" value="3-HYDROXYISOBUTYRATE DEHYDROGENASE-LIKE 1, MITOCHONDRIAL-RELATED"/>
    <property type="match status" value="1"/>
</dbReference>
<evidence type="ECO:0000259" key="3">
    <source>
        <dbReference type="Pfam" id="PF03446"/>
    </source>
</evidence>
<evidence type="ECO:0000256" key="1">
    <source>
        <dbReference type="ARBA" id="ARBA00023002"/>
    </source>
</evidence>
<dbReference type="InterPro" id="IPR008927">
    <property type="entry name" value="6-PGluconate_DH-like_C_sf"/>
</dbReference>